<evidence type="ECO:0000313" key="4">
    <source>
        <dbReference type="Proteomes" id="UP000016931"/>
    </source>
</evidence>
<feature type="region of interest" description="Disordered" evidence="1">
    <location>
        <begin position="65"/>
        <end position="125"/>
    </location>
</feature>
<keyword evidence="4" id="KW-1185">Reference proteome</keyword>
<accession>M3AZS8</accession>
<dbReference type="Proteomes" id="UP000016931">
    <property type="component" value="Unassembled WGS sequence"/>
</dbReference>
<feature type="compositionally biased region" description="Acidic residues" evidence="1">
    <location>
        <begin position="89"/>
        <end position="102"/>
    </location>
</feature>
<keyword evidence="2" id="KW-0732">Signal</keyword>
<dbReference type="HOGENOM" id="CLU_1994039_0_0_1"/>
<gene>
    <name evidence="3" type="ORF">SEPMUDRAFT_108448</name>
</gene>
<dbReference type="AlphaFoldDB" id="M3AZS8"/>
<feature type="chain" id="PRO_5004031595" evidence="2">
    <location>
        <begin position="19"/>
        <end position="125"/>
    </location>
</feature>
<evidence type="ECO:0000256" key="2">
    <source>
        <dbReference type="SAM" id="SignalP"/>
    </source>
</evidence>
<dbReference type="EMBL" id="KB456264">
    <property type="protein sequence ID" value="EMF13027.1"/>
    <property type="molecule type" value="Genomic_DNA"/>
</dbReference>
<evidence type="ECO:0000313" key="3">
    <source>
        <dbReference type="EMBL" id="EMF13027.1"/>
    </source>
</evidence>
<sequence length="125" mass="14450">MKLLNMAFISVLAVLAHARSCDDKFDDCMESWIEQDFPDITKLPQAYYDDFEACQNKYYEADGHTCKSDNGGDDGDGDKCTKEQKEKGECDDDCTPEQEESGECGNQKKKKRHYRRHVQHMRRAL</sequence>
<proteinExistence type="predicted"/>
<protein>
    <submittedName>
        <fullName evidence="3">Uncharacterized protein</fullName>
    </submittedName>
</protein>
<reference evidence="3 4" key="1">
    <citation type="journal article" date="2012" name="PLoS Pathog.">
        <title>Diverse lifestyles and strategies of plant pathogenesis encoded in the genomes of eighteen Dothideomycetes fungi.</title>
        <authorList>
            <person name="Ohm R.A."/>
            <person name="Feau N."/>
            <person name="Henrissat B."/>
            <person name="Schoch C.L."/>
            <person name="Horwitz B.A."/>
            <person name="Barry K.W."/>
            <person name="Condon B.J."/>
            <person name="Copeland A.C."/>
            <person name="Dhillon B."/>
            <person name="Glaser F."/>
            <person name="Hesse C.N."/>
            <person name="Kosti I."/>
            <person name="LaButti K."/>
            <person name="Lindquist E.A."/>
            <person name="Lucas S."/>
            <person name="Salamov A.A."/>
            <person name="Bradshaw R.E."/>
            <person name="Ciuffetti L."/>
            <person name="Hamelin R.C."/>
            <person name="Kema G.H.J."/>
            <person name="Lawrence C."/>
            <person name="Scott J.A."/>
            <person name="Spatafora J.W."/>
            <person name="Turgeon B.G."/>
            <person name="de Wit P.J.G.M."/>
            <person name="Zhong S."/>
            <person name="Goodwin S.B."/>
            <person name="Grigoriev I.V."/>
        </authorList>
    </citation>
    <scope>NUCLEOTIDE SEQUENCE [LARGE SCALE GENOMIC DNA]</scope>
    <source>
        <strain evidence="3 4">SO2202</strain>
    </source>
</reference>
<feature type="compositionally biased region" description="Basic and acidic residues" evidence="1">
    <location>
        <begin position="77"/>
        <end position="88"/>
    </location>
</feature>
<feature type="compositionally biased region" description="Basic residues" evidence="1">
    <location>
        <begin position="107"/>
        <end position="125"/>
    </location>
</feature>
<dbReference type="RefSeq" id="XP_016761148.1">
    <property type="nucleotide sequence ID" value="XM_016900738.1"/>
</dbReference>
<dbReference type="GeneID" id="27897875"/>
<feature type="signal peptide" evidence="2">
    <location>
        <begin position="1"/>
        <end position="18"/>
    </location>
</feature>
<organism evidence="3 4">
    <name type="scientific">Sphaerulina musiva (strain SO2202)</name>
    <name type="common">Poplar stem canker fungus</name>
    <name type="synonym">Septoria musiva</name>
    <dbReference type="NCBI Taxonomy" id="692275"/>
    <lineage>
        <taxon>Eukaryota</taxon>
        <taxon>Fungi</taxon>
        <taxon>Dikarya</taxon>
        <taxon>Ascomycota</taxon>
        <taxon>Pezizomycotina</taxon>
        <taxon>Dothideomycetes</taxon>
        <taxon>Dothideomycetidae</taxon>
        <taxon>Mycosphaerellales</taxon>
        <taxon>Mycosphaerellaceae</taxon>
        <taxon>Sphaerulina</taxon>
    </lineage>
</organism>
<evidence type="ECO:0000256" key="1">
    <source>
        <dbReference type="SAM" id="MobiDB-lite"/>
    </source>
</evidence>
<name>M3AZS8_SPHMS</name>